<evidence type="ECO:0000313" key="1">
    <source>
        <dbReference type="EMBL" id="OAE21753.1"/>
    </source>
</evidence>
<organism evidence="1 2">
    <name type="scientific">Marchantia polymorpha subsp. ruderalis</name>
    <dbReference type="NCBI Taxonomy" id="1480154"/>
    <lineage>
        <taxon>Eukaryota</taxon>
        <taxon>Viridiplantae</taxon>
        <taxon>Streptophyta</taxon>
        <taxon>Embryophyta</taxon>
        <taxon>Marchantiophyta</taxon>
        <taxon>Marchantiopsida</taxon>
        <taxon>Marchantiidae</taxon>
        <taxon>Marchantiales</taxon>
        <taxon>Marchantiaceae</taxon>
        <taxon>Marchantia</taxon>
    </lineage>
</organism>
<proteinExistence type="predicted"/>
<name>A0A176VMV1_MARPO</name>
<reference evidence="1" key="1">
    <citation type="submission" date="2016-03" db="EMBL/GenBank/DDBJ databases">
        <title>Mechanisms controlling the formation of the plant cell surface in tip-growing cells are functionally conserved among land plants.</title>
        <authorList>
            <person name="Honkanen S."/>
            <person name="Jones V.A."/>
            <person name="Morieri G."/>
            <person name="Champion C."/>
            <person name="Hetherington A.J."/>
            <person name="Kelly S."/>
            <person name="Saint-Marcoux D."/>
            <person name="Proust H."/>
            <person name="Prescott H."/>
            <person name="Dolan L."/>
        </authorList>
    </citation>
    <scope>NUCLEOTIDE SEQUENCE [LARGE SCALE GENOMIC DNA]</scope>
    <source>
        <tissue evidence="1">Whole gametophyte</tissue>
    </source>
</reference>
<accession>A0A176VMV1</accession>
<comment type="caution">
    <text evidence="1">The sequence shown here is derived from an EMBL/GenBank/DDBJ whole genome shotgun (WGS) entry which is preliminary data.</text>
</comment>
<keyword evidence="2" id="KW-1185">Reference proteome</keyword>
<dbReference type="EMBL" id="LVLJ01003345">
    <property type="protein sequence ID" value="OAE21753.1"/>
    <property type="molecule type" value="Genomic_DNA"/>
</dbReference>
<dbReference type="Proteomes" id="UP000077202">
    <property type="component" value="Unassembled WGS sequence"/>
</dbReference>
<evidence type="ECO:0000313" key="2">
    <source>
        <dbReference type="Proteomes" id="UP000077202"/>
    </source>
</evidence>
<dbReference type="AlphaFoldDB" id="A0A176VMV1"/>
<gene>
    <name evidence="1" type="ORF">AXG93_1160s1090</name>
</gene>
<sequence length="225" mass="24901">MLLLLQKRTPPSRLGLADGDFDINTRLDVDRCDLFDNLSGSEEIDHALVNSELESVPRVGPLATRGLPAGDAHGPVGHSSRSLDFQPLLLGILDQLRADLLQVEDEGQACRRSDESPAIEDFSMLVPRSRKLYIAACGGCKVVYRVVLLSTDTLLPRTDEDYVSVVDYGINSSAYKGLWDAHSRRQPGRLADWPTWQMSHKLKLREVCNLGRPCGLQCKLLAIHA</sequence>
<protein>
    <submittedName>
        <fullName evidence="1">Uncharacterized protein</fullName>
    </submittedName>
</protein>